<dbReference type="EMBL" id="CP036349">
    <property type="protein sequence ID" value="QDV75348.1"/>
    <property type="molecule type" value="Genomic_DNA"/>
</dbReference>
<organism evidence="13 14">
    <name type="scientific">Botrimarina mediterranea</name>
    <dbReference type="NCBI Taxonomy" id="2528022"/>
    <lineage>
        <taxon>Bacteria</taxon>
        <taxon>Pseudomonadati</taxon>
        <taxon>Planctomycetota</taxon>
        <taxon>Planctomycetia</taxon>
        <taxon>Pirellulales</taxon>
        <taxon>Lacipirellulaceae</taxon>
        <taxon>Botrimarina</taxon>
    </lineage>
</organism>
<dbReference type="Proteomes" id="UP000316426">
    <property type="component" value="Chromosome"/>
</dbReference>
<keyword evidence="5" id="KW-0349">Heme</keyword>
<keyword evidence="3" id="KW-0813">Transport</keyword>
<keyword evidence="4" id="KW-1003">Cell membrane</keyword>
<feature type="transmembrane region" description="Helical" evidence="12">
    <location>
        <begin position="117"/>
        <end position="138"/>
    </location>
</feature>
<evidence type="ECO:0000256" key="8">
    <source>
        <dbReference type="ARBA" id="ARBA00022982"/>
    </source>
</evidence>
<sequence length="338" mass="36638">MDYPTLWFVLLGVLLTGYAVLDGFDLGVALWHPFAKDDGERRLLVNSIGPLWDGNGVWLVTFGGALFAAFPEAYATAFSGFYLAFMAALGGLIFRAVSIEFRGKVDRAWWRVLWDTVFFTASFVATVVYGAAVGAAMAGVPLDDRGIMASSTLEQIGLFSLLTAALTLSAFALHGALFLGLKTTGDLQRRTRTWAWGAYFAYVVLFLITTGVAVATIDRATKNFDVHPWGLIIVVLNFLAVANVSRCLYKGYGGQAFISSGCSIAALVFLFGFALFPDLVASSTDPANSLTIYNSASSTATLKLMALFALIGMPFVLAYTSVVYWTFRGKVRIDKHSY</sequence>
<proteinExistence type="inferred from homology"/>
<evidence type="ECO:0000256" key="10">
    <source>
        <dbReference type="ARBA" id="ARBA00023004"/>
    </source>
</evidence>
<dbReference type="PANTHER" id="PTHR43141">
    <property type="entry name" value="CYTOCHROME BD2 SUBUNIT II"/>
    <property type="match status" value="1"/>
</dbReference>
<dbReference type="RefSeq" id="WP_145114548.1">
    <property type="nucleotide sequence ID" value="NZ_CP036349.1"/>
</dbReference>
<feature type="transmembrane region" description="Helical" evidence="12">
    <location>
        <begin position="6"/>
        <end position="31"/>
    </location>
</feature>
<dbReference type="InterPro" id="IPR003317">
    <property type="entry name" value="Cyt-d_oxidase_su2"/>
</dbReference>
<evidence type="ECO:0000256" key="2">
    <source>
        <dbReference type="ARBA" id="ARBA00007543"/>
    </source>
</evidence>
<evidence type="ECO:0000313" key="13">
    <source>
        <dbReference type="EMBL" id="QDV75348.1"/>
    </source>
</evidence>
<feature type="transmembrane region" description="Helical" evidence="12">
    <location>
        <begin position="158"/>
        <end position="181"/>
    </location>
</feature>
<feature type="transmembrane region" description="Helical" evidence="12">
    <location>
        <begin position="73"/>
        <end position="97"/>
    </location>
</feature>
<dbReference type="PANTHER" id="PTHR43141:SF5">
    <property type="entry name" value="CYTOCHROME BD-I UBIQUINOL OXIDASE SUBUNIT 2"/>
    <property type="match status" value="1"/>
</dbReference>
<dbReference type="GO" id="GO:0070069">
    <property type="term" value="C:cytochrome complex"/>
    <property type="evidence" value="ECO:0007669"/>
    <property type="project" value="TreeGrafter"/>
</dbReference>
<keyword evidence="8" id="KW-0249">Electron transport</keyword>
<dbReference type="AlphaFoldDB" id="A0A518KC47"/>
<dbReference type="PIRSF" id="PIRSF000267">
    <property type="entry name" value="Cyt_oxidse_sub2"/>
    <property type="match status" value="1"/>
</dbReference>
<dbReference type="GO" id="GO:0016682">
    <property type="term" value="F:oxidoreductase activity, acting on diphenols and related substances as donors, oxygen as acceptor"/>
    <property type="evidence" value="ECO:0007669"/>
    <property type="project" value="TreeGrafter"/>
</dbReference>
<comment type="subcellular location">
    <subcellularLocation>
        <location evidence="1">Cell membrane</location>
        <topology evidence="1">Multi-pass membrane protein</topology>
    </subcellularLocation>
</comment>
<comment type="similarity">
    <text evidence="2">Belongs to the cytochrome ubiquinol oxidase subunit 2 family.</text>
</comment>
<evidence type="ECO:0000313" key="14">
    <source>
        <dbReference type="Proteomes" id="UP000316426"/>
    </source>
</evidence>
<evidence type="ECO:0000256" key="1">
    <source>
        <dbReference type="ARBA" id="ARBA00004651"/>
    </source>
</evidence>
<gene>
    <name evidence="13" type="primary">cydB</name>
    <name evidence="13" type="ORF">Spa11_35640</name>
</gene>
<feature type="transmembrane region" description="Helical" evidence="12">
    <location>
        <begin position="229"/>
        <end position="249"/>
    </location>
</feature>
<evidence type="ECO:0000256" key="5">
    <source>
        <dbReference type="ARBA" id="ARBA00022617"/>
    </source>
</evidence>
<reference evidence="13 14" key="1">
    <citation type="submission" date="2019-02" db="EMBL/GenBank/DDBJ databases">
        <title>Deep-cultivation of Planctomycetes and their phenomic and genomic characterization uncovers novel biology.</title>
        <authorList>
            <person name="Wiegand S."/>
            <person name="Jogler M."/>
            <person name="Boedeker C."/>
            <person name="Pinto D."/>
            <person name="Vollmers J."/>
            <person name="Rivas-Marin E."/>
            <person name="Kohn T."/>
            <person name="Peeters S.H."/>
            <person name="Heuer A."/>
            <person name="Rast P."/>
            <person name="Oberbeckmann S."/>
            <person name="Bunk B."/>
            <person name="Jeske O."/>
            <person name="Meyerdierks A."/>
            <person name="Storesund J.E."/>
            <person name="Kallscheuer N."/>
            <person name="Luecker S."/>
            <person name="Lage O.M."/>
            <person name="Pohl T."/>
            <person name="Merkel B.J."/>
            <person name="Hornburger P."/>
            <person name="Mueller R.-W."/>
            <person name="Bruemmer F."/>
            <person name="Labrenz M."/>
            <person name="Spormann A.M."/>
            <person name="Op den Camp H."/>
            <person name="Overmann J."/>
            <person name="Amann R."/>
            <person name="Jetten M.S.M."/>
            <person name="Mascher T."/>
            <person name="Medema M.H."/>
            <person name="Devos D.P."/>
            <person name="Kaster A.-K."/>
            <person name="Ovreas L."/>
            <person name="Rohde M."/>
            <person name="Galperin M.Y."/>
            <person name="Jogler C."/>
        </authorList>
    </citation>
    <scope>NUCLEOTIDE SEQUENCE [LARGE SCALE GENOMIC DNA]</scope>
    <source>
        <strain evidence="13 14">Spa11</strain>
    </source>
</reference>
<keyword evidence="6 12" id="KW-0812">Transmembrane</keyword>
<feature type="transmembrane region" description="Helical" evidence="12">
    <location>
        <begin position="304"/>
        <end position="327"/>
    </location>
</feature>
<evidence type="ECO:0000256" key="9">
    <source>
        <dbReference type="ARBA" id="ARBA00022989"/>
    </source>
</evidence>
<keyword evidence="14" id="KW-1185">Reference proteome</keyword>
<feature type="transmembrane region" description="Helical" evidence="12">
    <location>
        <begin position="256"/>
        <end position="276"/>
    </location>
</feature>
<evidence type="ECO:0000256" key="6">
    <source>
        <dbReference type="ARBA" id="ARBA00022692"/>
    </source>
</evidence>
<dbReference type="GO" id="GO:0005886">
    <property type="term" value="C:plasma membrane"/>
    <property type="evidence" value="ECO:0007669"/>
    <property type="project" value="UniProtKB-SubCell"/>
</dbReference>
<evidence type="ECO:0000256" key="4">
    <source>
        <dbReference type="ARBA" id="ARBA00022475"/>
    </source>
</evidence>
<name>A0A518KC47_9BACT</name>
<dbReference type="NCBIfam" id="TIGR00203">
    <property type="entry name" value="cydB"/>
    <property type="match status" value="1"/>
</dbReference>
<evidence type="ECO:0000256" key="3">
    <source>
        <dbReference type="ARBA" id="ARBA00022448"/>
    </source>
</evidence>
<evidence type="ECO:0000256" key="12">
    <source>
        <dbReference type="SAM" id="Phobius"/>
    </source>
</evidence>
<keyword evidence="7" id="KW-0479">Metal-binding</keyword>
<dbReference type="Pfam" id="PF02322">
    <property type="entry name" value="Cyt_bd_oxida_II"/>
    <property type="match status" value="1"/>
</dbReference>
<dbReference type="GO" id="GO:0046872">
    <property type="term" value="F:metal ion binding"/>
    <property type="evidence" value="ECO:0007669"/>
    <property type="project" value="UniProtKB-KW"/>
</dbReference>
<dbReference type="KEGG" id="bmei:Spa11_35640"/>
<dbReference type="GO" id="GO:0009055">
    <property type="term" value="F:electron transfer activity"/>
    <property type="evidence" value="ECO:0007669"/>
    <property type="project" value="TreeGrafter"/>
</dbReference>
<dbReference type="GO" id="GO:0019646">
    <property type="term" value="P:aerobic electron transport chain"/>
    <property type="evidence" value="ECO:0007669"/>
    <property type="project" value="TreeGrafter"/>
</dbReference>
<feature type="transmembrane region" description="Helical" evidence="12">
    <location>
        <begin position="193"/>
        <end position="217"/>
    </location>
</feature>
<evidence type="ECO:0000256" key="7">
    <source>
        <dbReference type="ARBA" id="ARBA00022723"/>
    </source>
</evidence>
<evidence type="ECO:0000256" key="11">
    <source>
        <dbReference type="ARBA" id="ARBA00023136"/>
    </source>
</evidence>
<keyword evidence="9 12" id="KW-1133">Transmembrane helix</keyword>
<keyword evidence="11 12" id="KW-0472">Membrane</keyword>
<protein>
    <submittedName>
        <fullName evidence="13">Cytochrome bd-I ubiquinol oxidase subunit 2</fullName>
    </submittedName>
</protein>
<keyword evidence="10" id="KW-0408">Iron</keyword>
<accession>A0A518KC47</accession>